<accession>A0AAV9V912</accession>
<evidence type="ECO:0000313" key="8">
    <source>
        <dbReference type="EMBL" id="KAK6358108.1"/>
    </source>
</evidence>
<evidence type="ECO:0000256" key="2">
    <source>
        <dbReference type="ARBA" id="ARBA00022692"/>
    </source>
</evidence>
<keyword evidence="9" id="KW-1185">Reference proteome</keyword>
<sequence length="307" mass="33340">MVSRRNFPTTLVFFIISAHFTMAQNQNFIGGWAARTADSCLDGEVDCGTRFNPFHACCPQGSFCRNPVSIPGLEDNTACCPTAQDCSLDLVDYNVCADDTWSLYNNTGFPFCCVQGSRGGRTRQESYSTCRPFNIAFPNTEILLRQETPDSRGTTSSSTSSTTSPTGTSSSVPPDPSSSNSDPNQNASSGLATAAIAGIAVGCVALLFSVALGIWFFRRRNQRRYYEEKGSHDQLHEIGGIQVSELRNNHQGYFDQSPQPMYAELSPETARPSQTPQSGYPNQTLPVYPIQNNADKGHPNGVSELSG</sequence>
<keyword evidence="3 6" id="KW-1133">Transmembrane helix</keyword>
<dbReference type="GO" id="GO:0016020">
    <property type="term" value="C:membrane"/>
    <property type="evidence" value="ECO:0007669"/>
    <property type="project" value="UniProtKB-SubCell"/>
</dbReference>
<dbReference type="Proteomes" id="UP001373714">
    <property type="component" value="Unassembled WGS sequence"/>
</dbReference>
<dbReference type="GO" id="GO:0071944">
    <property type="term" value="C:cell periphery"/>
    <property type="evidence" value="ECO:0007669"/>
    <property type="project" value="UniProtKB-ARBA"/>
</dbReference>
<keyword evidence="7" id="KW-0732">Signal</keyword>
<feature type="signal peptide" evidence="7">
    <location>
        <begin position="1"/>
        <end position="23"/>
    </location>
</feature>
<gene>
    <name evidence="8" type="ORF">TWF730_007463</name>
</gene>
<name>A0AAV9V912_9PEZI</name>
<evidence type="ECO:0000313" key="9">
    <source>
        <dbReference type="Proteomes" id="UP001373714"/>
    </source>
</evidence>
<dbReference type="CDD" id="cd12087">
    <property type="entry name" value="TM_EGFR-like"/>
    <property type="match status" value="1"/>
</dbReference>
<evidence type="ECO:0000256" key="3">
    <source>
        <dbReference type="ARBA" id="ARBA00022989"/>
    </source>
</evidence>
<feature type="chain" id="PRO_5043497108" evidence="7">
    <location>
        <begin position="24"/>
        <end position="307"/>
    </location>
</feature>
<proteinExistence type="predicted"/>
<dbReference type="AlphaFoldDB" id="A0AAV9V912"/>
<feature type="transmembrane region" description="Helical" evidence="6">
    <location>
        <begin position="191"/>
        <end position="217"/>
    </location>
</feature>
<feature type="compositionally biased region" description="Polar residues" evidence="5">
    <location>
        <begin position="271"/>
        <end position="294"/>
    </location>
</feature>
<keyword evidence="4 6" id="KW-0472">Membrane</keyword>
<feature type="region of interest" description="Disordered" evidence="5">
    <location>
        <begin position="255"/>
        <end position="307"/>
    </location>
</feature>
<feature type="region of interest" description="Disordered" evidence="5">
    <location>
        <begin position="147"/>
        <end position="188"/>
    </location>
</feature>
<dbReference type="PANTHER" id="PTHR15549">
    <property type="entry name" value="PAIRED IMMUNOGLOBULIN-LIKE TYPE 2 RECEPTOR"/>
    <property type="match status" value="1"/>
</dbReference>
<dbReference type="InterPro" id="IPR051694">
    <property type="entry name" value="Immunoregulatory_rcpt-like"/>
</dbReference>
<protein>
    <submittedName>
        <fullName evidence="8">Uncharacterized protein</fullName>
    </submittedName>
</protein>
<comment type="subcellular location">
    <subcellularLocation>
        <location evidence="1">Membrane</location>
        <topology evidence="1">Single-pass membrane protein</topology>
    </subcellularLocation>
</comment>
<comment type="caution">
    <text evidence="8">The sequence shown here is derived from an EMBL/GenBank/DDBJ whole genome shotgun (WGS) entry which is preliminary data.</text>
</comment>
<evidence type="ECO:0000256" key="5">
    <source>
        <dbReference type="SAM" id="MobiDB-lite"/>
    </source>
</evidence>
<reference evidence="8 9" key="1">
    <citation type="submission" date="2019-10" db="EMBL/GenBank/DDBJ databases">
        <authorList>
            <person name="Palmer J.M."/>
        </authorList>
    </citation>
    <scope>NUCLEOTIDE SEQUENCE [LARGE SCALE GENOMIC DNA]</scope>
    <source>
        <strain evidence="8 9">TWF730</strain>
    </source>
</reference>
<evidence type="ECO:0000256" key="6">
    <source>
        <dbReference type="SAM" id="Phobius"/>
    </source>
</evidence>
<evidence type="ECO:0000256" key="1">
    <source>
        <dbReference type="ARBA" id="ARBA00004167"/>
    </source>
</evidence>
<keyword evidence="2 6" id="KW-0812">Transmembrane</keyword>
<evidence type="ECO:0000256" key="4">
    <source>
        <dbReference type="ARBA" id="ARBA00023136"/>
    </source>
</evidence>
<dbReference type="EMBL" id="JAVHNS010000004">
    <property type="protein sequence ID" value="KAK6358108.1"/>
    <property type="molecule type" value="Genomic_DNA"/>
</dbReference>
<feature type="compositionally biased region" description="Low complexity" evidence="5">
    <location>
        <begin position="151"/>
        <end position="188"/>
    </location>
</feature>
<evidence type="ECO:0000256" key="7">
    <source>
        <dbReference type="SAM" id="SignalP"/>
    </source>
</evidence>
<organism evidence="8 9">
    <name type="scientific">Orbilia blumenaviensis</name>
    <dbReference type="NCBI Taxonomy" id="1796055"/>
    <lineage>
        <taxon>Eukaryota</taxon>
        <taxon>Fungi</taxon>
        <taxon>Dikarya</taxon>
        <taxon>Ascomycota</taxon>
        <taxon>Pezizomycotina</taxon>
        <taxon>Orbiliomycetes</taxon>
        <taxon>Orbiliales</taxon>
        <taxon>Orbiliaceae</taxon>
        <taxon>Orbilia</taxon>
    </lineage>
</organism>